<sequence length="160" mass="18312">MDKQRLESNLDDFESNSVDVPIDVDLDDENNGTGGSVEQQLKRKRKLTSQVWKYFEILSVGPDKKQKAKCKLCRMEYFTDCKYGTGNLKRHIDLCVRRNHRDVGQLLISQDSGLLSLGGSKFDVEKFRNMVAQAIVYVLNGKLKQLMLPYSSYKSIDIGR</sequence>
<reference evidence="7" key="1">
    <citation type="submission" date="2016-06" db="EMBL/GenBank/DDBJ databases">
        <title>Parallel loss of symbiosis genes in relatives of nitrogen-fixing non-legume Parasponia.</title>
        <authorList>
            <person name="Van Velzen R."/>
            <person name="Holmer R."/>
            <person name="Bu F."/>
            <person name="Rutten L."/>
            <person name="Van Zeijl A."/>
            <person name="Liu W."/>
            <person name="Santuari L."/>
            <person name="Cao Q."/>
            <person name="Sharma T."/>
            <person name="Shen D."/>
            <person name="Roswanjaya Y."/>
            <person name="Wardhani T."/>
            <person name="Kalhor M.S."/>
            <person name="Jansen J."/>
            <person name="Van den Hoogen J."/>
            <person name="Gungor B."/>
            <person name="Hartog M."/>
            <person name="Hontelez J."/>
            <person name="Verver J."/>
            <person name="Yang W.-C."/>
            <person name="Schijlen E."/>
            <person name="Repin R."/>
            <person name="Schilthuizen M."/>
            <person name="Schranz E."/>
            <person name="Heidstra R."/>
            <person name="Miyata K."/>
            <person name="Fedorova E."/>
            <person name="Kohlen W."/>
            <person name="Bisseling T."/>
            <person name="Smit S."/>
            <person name="Geurts R."/>
        </authorList>
    </citation>
    <scope>NUCLEOTIDE SEQUENCE [LARGE SCALE GENOMIC DNA]</scope>
    <source>
        <strain evidence="7">cv. WU1-14</strain>
    </source>
</reference>
<evidence type="ECO:0000256" key="4">
    <source>
        <dbReference type="PROSITE-ProRule" id="PRU00027"/>
    </source>
</evidence>
<evidence type="ECO:0000256" key="1">
    <source>
        <dbReference type="ARBA" id="ARBA00022723"/>
    </source>
</evidence>
<dbReference type="Pfam" id="PF02892">
    <property type="entry name" value="zf-BED"/>
    <property type="match status" value="1"/>
</dbReference>
<evidence type="ECO:0000313" key="7">
    <source>
        <dbReference type="Proteomes" id="UP000237105"/>
    </source>
</evidence>
<keyword evidence="7" id="KW-1185">Reference proteome</keyword>
<organism evidence="6 7">
    <name type="scientific">Parasponia andersonii</name>
    <name type="common">Sponia andersonii</name>
    <dbReference type="NCBI Taxonomy" id="3476"/>
    <lineage>
        <taxon>Eukaryota</taxon>
        <taxon>Viridiplantae</taxon>
        <taxon>Streptophyta</taxon>
        <taxon>Embryophyta</taxon>
        <taxon>Tracheophyta</taxon>
        <taxon>Spermatophyta</taxon>
        <taxon>Magnoliopsida</taxon>
        <taxon>eudicotyledons</taxon>
        <taxon>Gunneridae</taxon>
        <taxon>Pentapetalae</taxon>
        <taxon>rosids</taxon>
        <taxon>fabids</taxon>
        <taxon>Rosales</taxon>
        <taxon>Cannabaceae</taxon>
        <taxon>Parasponia</taxon>
    </lineage>
</organism>
<dbReference type="PANTHER" id="PTHR34396">
    <property type="entry name" value="OS03G0264950 PROTEIN-RELATED"/>
    <property type="match status" value="1"/>
</dbReference>
<name>A0A2P5CLF3_PARAD</name>
<evidence type="ECO:0000313" key="6">
    <source>
        <dbReference type="EMBL" id="PON61860.1"/>
    </source>
</evidence>
<dbReference type="InterPro" id="IPR003656">
    <property type="entry name" value="Znf_BED"/>
</dbReference>
<dbReference type="AlphaFoldDB" id="A0A2P5CLF3"/>
<evidence type="ECO:0000259" key="5">
    <source>
        <dbReference type="PROSITE" id="PS50808"/>
    </source>
</evidence>
<dbReference type="OrthoDB" id="1873329at2759"/>
<dbReference type="GO" id="GO:0006357">
    <property type="term" value="P:regulation of transcription by RNA polymerase II"/>
    <property type="evidence" value="ECO:0007669"/>
    <property type="project" value="TreeGrafter"/>
</dbReference>
<gene>
    <name evidence="6" type="ORF">PanWU01x14_142780</name>
</gene>
<dbReference type="GO" id="GO:0008270">
    <property type="term" value="F:zinc ion binding"/>
    <property type="evidence" value="ECO:0007669"/>
    <property type="project" value="UniProtKB-KW"/>
</dbReference>
<dbReference type="EMBL" id="JXTB01000118">
    <property type="protein sequence ID" value="PON61860.1"/>
    <property type="molecule type" value="Genomic_DNA"/>
</dbReference>
<dbReference type="Proteomes" id="UP000237105">
    <property type="component" value="Unassembled WGS sequence"/>
</dbReference>
<feature type="domain" description="BED-type" evidence="5">
    <location>
        <begin position="46"/>
        <end position="100"/>
    </location>
</feature>
<evidence type="ECO:0000256" key="2">
    <source>
        <dbReference type="ARBA" id="ARBA00022771"/>
    </source>
</evidence>
<dbReference type="GO" id="GO:1990837">
    <property type="term" value="F:sequence-specific double-stranded DNA binding"/>
    <property type="evidence" value="ECO:0007669"/>
    <property type="project" value="TreeGrafter"/>
</dbReference>
<dbReference type="GO" id="GO:0005634">
    <property type="term" value="C:nucleus"/>
    <property type="evidence" value="ECO:0007669"/>
    <property type="project" value="TreeGrafter"/>
</dbReference>
<dbReference type="SMART" id="SM00614">
    <property type="entry name" value="ZnF_BED"/>
    <property type="match status" value="1"/>
</dbReference>
<accession>A0A2P5CLF3</accession>
<dbReference type="SUPFAM" id="SSF57667">
    <property type="entry name" value="beta-beta-alpha zinc fingers"/>
    <property type="match status" value="1"/>
</dbReference>
<protein>
    <submittedName>
        <fullName evidence="6">Zinc finger, BED-type</fullName>
    </submittedName>
</protein>
<dbReference type="PROSITE" id="PS50808">
    <property type="entry name" value="ZF_BED"/>
    <property type="match status" value="1"/>
</dbReference>
<proteinExistence type="predicted"/>
<dbReference type="InterPro" id="IPR053031">
    <property type="entry name" value="Cuticle_assoc_protein"/>
</dbReference>
<keyword evidence="1" id="KW-0479">Metal-binding</keyword>
<evidence type="ECO:0000256" key="3">
    <source>
        <dbReference type="ARBA" id="ARBA00022833"/>
    </source>
</evidence>
<comment type="caution">
    <text evidence="6">The sequence shown here is derived from an EMBL/GenBank/DDBJ whole genome shotgun (WGS) entry which is preliminary data.</text>
</comment>
<dbReference type="PANTHER" id="PTHR34396:SF24">
    <property type="entry name" value="BED-TYPE DOMAIN-CONTAINING PROTEIN"/>
    <property type="match status" value="1"/>
</dbReference>
<keyword evidence="2 4" id="KW-0863">Zinc-finger</keyword>
<feature type="non-terminal residue" evidence="6">
    <location>
        <position position="160"/>
    </location>
</feature>
<dbReference type="InterPro" id="IPR036236">
    <property type="entry name" value="Znf_C2H2_sf"/>
</dbReference>
<keyword evidence="3" id="KW-0862">Zinc</keyword>